<reference evidence="2" key="1">
    <citation type="submission" date="2022-11" db="UniProtKB">
        <authorList>
            <consortium name="WormBaseParasite"/>
        </authorList>
    </citation>
    <scope>IDENTIFICATION</scope>
</reference>
<name>A0A915D4N7_9BILA</name>
<accession>A0A915D4N7</accession>
<dbReference type="AlphaFoldDB" id="A0A915D4N7"/>
<dbReference type="WBParaSite" id="jg15344">
    <property type="protein sequence ID" value="jg15344"/>
    <property type="gene ID" value="jg15344"/>
</dbReference>
<proteinExistence type="predicted"/>
<dbReference type="Proteomes" id="UP000887574">
    <property type="component" value="Unplaced"/>
</dbReference>
<evidence type="ECO:0000313" key="2">
    <source>
        <dbReference type="WBParaSite" id="jg15344"/>
    </source>
</evidence>
<evidence type="ECO:0000313" key="1">
    <source>
        <dbReference type="Proteomes" id="UP000887574"/>
    </source>
</evidence>
<organism evidence="1 2">
    <name type="scientific">Ditylenchus dipsaci</name>
    <dbReference type="NCBI Taxonomy" id="166011"/>
    <lineage>
        <taxon>Eukaryota</taxon>
        <taxon>Metazoa</taxon>
        <taxon>Ecdysozoa</taxon>
        <taxon>Nematoda</taxon>
        <taxon>Chromadorea</taxon>
        <taxon>Rhabditida</taxon>
        <taxon>Tylenchina</taxon>
        <taxon>Tylenchomorpha</taxon>
        <taxon>Sphaerularioidea</taxon>
        <taxon>Anguinidae</taxon>
        <taxon>Anguininae</taxon>
        <taxon>Ditylenchus</taxon>
    </lineage>
</organism>
<sequence>MVCYLLFTYQNEFRKRNELENLLISVEFLSTESSRRDSPSLIFRLHHFPSWFNQSNRSHQPAVASVNAQMVRISPYNNAADNRAGKVPTARNIGATLAKKQPSNCPPPFHAQAIDQLGPDAISVKIAQTIFNSSEVVQKLAYIQSNFSFIPTAIKKLETQGLSLNQSFETLDAVKTIVEAAPGEIGQRVKESSIL</sequence>
<keyword evidence="1" id="KW-1185">Reference proteome</keyword>
<protein>
    <submittedName>
        <fullName evidence="2">Uncharacterized protein</fullName>
    </submittedName>
</protein>